<name>A0A917BSZ3_9HYPH</name>
<dbReference type="SUPFAM" id="SSF82093">
    <property type="entry name" value="Heme chaperone CcmE"/>
    <property type="match status" value="1"/>
</dbReference>
<gene>
    <name evidence="10 13" type="primary">ccmE</name>
    <name evidence="10" type="synonym">cycJ</name>
    <name evidence="13" type="ORF">GCM10007301_10980</name>
</gene>
<feature type="region of interest" description="Disordered" evidence="12">
    <location>
        <begin position="133"/>
        <end position="183"/>
    </location>
</feature>
<dbReference type="HAMAP" id="MF_01959">
    <property type="entry name" value="CcmE"/>
    <property type="match status" value="1"/>
</dbReference>
<evidence type="ECO:0000256" key="6">
    <source>
        <dbReference type="ARBA" id="ARBA00022968"/>
    </source>
</evidence>
<feature type="topological domain" description="Cytoplasmic" evidence="10">
    <location>
        <begin position="1"/>
        <end position="7"/>
    </location>
</feature>
<keyword evidence="14" id="KW-1185">Reference proteome</keyword>
<comment type="subcellular location">
    <subcellularLocation>
        <location evidence="10">Cell membrane</location>
        <topology evidence="10">Single-pass type II membrane protein</topology>
    </subcellularLocation>
    <subcellularLocation>
        <location evidence="1">Membrane</location>
    </subcellularLocation>
</comment>
<keyword evidence="2 10" id="KW-0349">Heme</keyword>
<keyword evidence="7 10" id="KW-1133">Transmembrane helix</keyword>
<evidence type="ECO:0000256" key="7">
    <source>
        <dbReference type="ARBA" id="ARBA00022989"/>
    </source>
</evidence>
<evidence type="ECO:0000256" key="12">
    <source>
        <dbReference type="SAM" id="MobiDB-lite"/>
    </source>
</evidence>
<keyword evidence="10" id="KW-1003">Cell membrane</keyword>
<evidence type="ECO:0000256" key="3">
    <source>
        <dbReference type="ARBA" id="ARBA00022692"/>
    </source>
</evidence>
<comment type="similarity">
    <text evidence="10">Belongs to the CcmE/CycJ family.</text>
</comment>
<keyword evidence="5 10" id="KW-0201">Cytochrome c-type biogenesis</keyword>
<evidence type="ECO:0000256" key="2">
    <source>
        <dbReference type="ARBA" id="ARBA00022617"/>
    </source>
</evidence>
<dbReference type="InterPro" id="IPR004329">
    <property type="entry name" value="CcmE"/>
</dbReference>
<dbReference type="PANTHER" id="PTHR34128:SF2">
    <property type="entry name" value="CYTOCHROME C-TYPE BIOGENESIS PROTEIN CCME HOMOLOG, MITOCHONDRIAL"/>
    <property type="match status" value="1"/>
</dbReference>
<evidence type="ECO:0000256" key="5">
    <source>
        <dbReference type="ARBA" id="ARBA00022748"/>
    </source>
</evidence>
<evidence type="ECO:0000313" key="14">
    <source>
        <dbReference type="Proteomes" id="UP000606044"/>
    </source>
</evidence>
<comment type="caution">
    <text evidence="13">The sequence shown here is derived from an EMBL/GenBank/DDBJ whole genome shotgun (WGS) entry which is preliminary data.</text>
</comment>
<organism evidence="13 14">
    <name type="scientific">Azorhizobium oxalatiphilum</name>
    <dbReference type="NCBI Taxonomy" id="980631"/>
    <lineage>
        <taxon>Bacteria</taxon>
        <taxon>Pseudomonadati</taxon>
        <taxon>Pseudomonadota</taxon>
        <taxon>Alphaproteobacteria</taxon>
        <taxon>Hyphomicrobiales</taxon>
        <taxon>Xanthobacteraceae</taxon>
        <taxon>Azorhizobium</taxon>
    </lineage>
</organism>
<evidence type="ECO:0000256" key="1">
    <source>
        <dbReference type="ARBA" id="ARBA00004370"/>
    </source>
</evidence>
<dbReference type="GO" id="GO:0005886">
    <property type="term" value="C:plasma membrane"/>
    <property type="evidence" value="ECO:0007669"/>
    <property type="project" value="UniProtKB-SubCell"/>
</dbReference>
<sequence length="183" mass="19076">MTRKGRRLVLISVGLGVLALAAGLILTALNDTIVFFRTPTEVAAKTFAPGSRLRMGGLVESGSVEKHGATTQFIVTDGNAQVKVAYTGLLPDLFREGQGVVTEGILQSDGTVKADSVLAKHDERYMPREVADALKKSGHWKEGEEGGPMPPPAKPAAPVKPSAALPTVSPAPVTAAAERSPAQ</sequence>
<dbReference type="GO" id="GO:0046872">
    <property type="term" value="F:metal ion binding"/>
    <property type="evidence" value="ECO:0007669"/>
    <property type="project" value="UniProtKB-KW"/>
</dbReference>
<dbReference type="RefSeq" id="WP_188576098.1">
    <property type="nucleotide sequence ID" value="NZ_BMCT01000001.1"/>
</dbReference>
<dbReference type="NCBIfam" id="NF009731">
    <property type="entry name" value="PRK13254.1-5"/>
    <property type="match status" value="1"/>
</dbReference>
<dbReference type="Proteomes" id="UP000606044">
    <property type="component" value="Unassembled WGS sequence"/>
</dbReference>
<keyword evidence="3 10" id="KW-0812">Transmembrane</keyword>
<reference evidence="13" key="1">
    <citation type="journal article" date="2014" name="Int. J. Syst. Evol. Microbiol.">
        <title>Complete genome sequence of Corynebacterium casei LMG S-19264T (=DSM 44701T), isolated from a smear-ripened cheese.</title>
        <authorList>
            <consortium name="US DOE Joint Genome Institute (JGI-PGF)"/>
            <person name="Walter F."/>
            <person name="Albersmeier A."/>
            <person name="Kalinowski J."/>
            <person name="Ruckert C."/>
        </authorList>
    </citation>
    <scope>NUCLEOTIDE SEQUENCE</scope>
    <source>
        <strain evidence="13">CCM 7897</strain>
    </source>
</reference>
<dbReference type="AlphaFoldDB" id="A0A917BSZ3"/>
<evidence type="ECO:0000256" key="10">
    <source>
        <dbReference type="HAMAP-Rule" id="MF_01959"/>
    </source>
</evidence>
<dbReference type="NCBIfam" id="NF009727">
    <property type="entry name" value="PRK13254.1-1"/>
    <property type="match status" value="1"/>
</dbReference>
<protein>
    <recommendedName>
        <fullName evidence="10">Cytochrome c-type biogenesis protein CcmE</fullName>
    </recommendedName>
    <alternativeName>
        <fullName evidence="10">Cytochrome c maturation protein E</fullName>
    </alternativeName>
    <alternativeName>
        <fullName evidence="10">Heme chaperone CcmE</fullName>
    </alternativeName>
</protein>
<keyword evidence="6 10" id="KW-0735">Signal-anchor</keyword>
<dbReference type="EMBL" id="BMCT01000001">
    <property type="protein sequence ID" value="GGF53330.1"/>
    <property type="molecule type" value="Genomic_DNA"/>
</dbReference>
<keyword evidence="8 10" id="KW-0408">Iron</keyword>
<feature type="binding site" description="covalent" evidence="10 11">
    <location>
        <position position="121"/>
    </location>
    <ligand>
        <name>heme</name>
        <dbReference type="ChEBI" id="CHEBI:30413"/>
    </ligand>
</feature>
<evidence type="ECO:0000256" key="9">
    <source>
        <dbReference type="ARBA" id="ARBA00023136"/>
    </source>
</evidence>
<dbReference type="Pfam" id="PF03100">
    <property type="entry name" value="CcmE"/>
    <property type="match status" value="1"/>
</dbReference>
<evidence type="ECO:0000313" key="13">
    <source>
        <dbReference type="EMBL" id="GGF53330.1"/>
    </source>
</evidence>
<dbReference type="InterPro" id="IPR036127">
    <property type="entry name" value="CcmE-like_sf"/>
</dbReference>
<evidence type="ECO:0000256" key="11">
    <source>
        <dbReference type="PIRSR" id="PIRSR604329-50"/>
    </source>
</evidence>
<feature type="topological domain" description="Extracellular" evidence="10">
    <location>
        <begin position="29"/>
        <end position="183"/>
    </location>
</feature>
<dbReference type="PANTHER" id="PTHR34128">
    <property type="entry name" value="CYTOCHROME C-TYPE BIOGENESIS PROTEIN CCME HOMOLOG, MITOCHONDRIAL"/>
    <property type="match status" value="1"/>
</dbReference>
<evidence type="ECO:0000256" key="4">
    <source>
        <dbReference type="ARBA" id="ARBA00022723"/>
    </source>
</evidence>
<accession>A0A917BSZ3</accession>
<dbReference type="InterPro" id="IPR012340">
    <property type="entry name" value="NA-bd_OB-fold"/>
</dbReference>
<feature type="binding site" description="axial binding residue" evidence="10 11">
    <location>
        <position position="125"/>
    </location>
    <ligand>
        <name>heme</name>
        <dbReference type="ChEBI" id="CHEBI:30413"/>
    </ligand>
    <ligandPart>
        <name>Fe</name>
        <dbReference type="ChEBI" id="CHEBI:18248"/>
    </ligandPart>
</feature>
<keyword evidence="9 10" id="KW-0472">Membrane</keyword>
<proteinExistence type="inferred from homology"/>
<reference evidence="13" key="2">
    <citation type="submission" date="2020-09" db="EMBL/GenBank/DDBJ databases">
        <authorList>
            <person name="Sun Q."/>
            <person name="Sedlacek I."/>
        </authorList>
    </citation>
    <scope>NUCLEOTIDE SEQUENCE</scope>
    <source>
        <strain evidence="13">CCM 7897</strain>
    </source>
</reference>
<dbReference type="GO" id="GO:0020037">
    <property type="term" value="F:heme binding"/>
    <property type="evidence" value="ECO:0007669"/>
    <property type="project" value="InterPro"/>
</dbReference>
<feature type="compositionally biased region" description="Low complexity" evidence="12">
    <location>
        <begin position="156"/>
        <end position="177"/>
    </location>
</feature>
<feature type="compositionally biased region" description="Basic and acidic residues" evidence="12">
    <location>
        <begin position="133"/>
        <end position="144"/>
    </location>
</feature>
<comment type="function">
    <text evidence="10">Heme chaperone required for the biogenesis of c-type cytochromes. Transiently binds heme delivered by CcmC and transfers the heme to apo-cytochromes in a process facilitated by CcmF and CcmH.</text>
</comment>
<keyword evidence="4 10" id="KW-0479">Metal-binding</keyword>
<dbReference type="GO" id="GO:0017003">
    <property type="term" value="P:protein-heme linkage"/>
    <property type="evidence" value="ECO:0007669"/>
    <property type="project" value="UniProtKB-UniRule"/>
</dbReference>
<dbReference type="Gene3D" id="2.40.50.140">
    <property type="entry name" value="Nucleic acid-binding proteins"/>
    <property type="match status" value="1"/>
</dbReference>
<evidence type="ECO:0000256" key="8">
    <source>
        <dbReference type="ARBA" id="ARBA00023004"/>
    </source>
</evidence>
<dbReference type="GO" id="GO:0017004">
    <property type="term" value="P:cytochrome complex assembly"/>
    <property type="evidence" value="ECO:0007669"/>
    <property type="project" value="UniProtKB-KW"/>
</dbReference>